<dbReference type="RefSeq" id="WP_212531891.1">
    <property type="nucleotide sequence ID" value="NZ_JAGSOG010000203.1"/>
</dbReference>
<dbReference type="EMBL" id="JAGSOG010000203">
    <property type="protein sequence ID" value="MBR7837423.1"/>
    <property type="molecule type" value="Genomic_DNA"/>
</dbReference>
<protein>
    <submittedName>
        <fullName evidence="1">Uncharacterized protein</fullName>
    </submittedName>
</protein>
<dbReference type="Proteomes" id="UP000675781">
    <property type="component" value="Unassembled WGS sequence"/>
</dbReference>
<sequence length="101" mass="10059">MTTALTCVEQMRVAGGSGADVAGLGKCPAHVLSSPLADQSTVSAAGAEDLGVQAHIEGRADVVGAPEPAAVGEAEDLLVRRGTLHRFSALCSGLGITFGDD</sequence>
<gene>
    <name evidence="1" type="ORF">KDL01_29355</name>
</gene>
<dbReference type="AlphaFoldDB" id="A0A941EVY3"/>
<reference evidence="1" key="1">
    <citation type="submission" date="2021-04" db="EMBL/GenBank/DDBJ databases">
        <title>Genome based classification of Actinospica acidithermotolerans sp. nov., an actinobacterium isolated from an Indonesian hot spring.</title>
        <authorList>
            <person name="Kusuma A.B."/>
            <person name="Putra K.E."/>
            <person name="Nafisah S."/>
            <person name="Loh J."/>
            <person name="Nouioui I."/>
            <person name="Goodfellow M."/>
        </authorList>
    </citation>
    <scope>NUCLEOTIDE SEQUENCE</scope>
    <source>
        <strain evidence="1">CSCA 57</strain>
    </source>
</reference>
<organism evidence="1 2">
    <name type="scientific">Actinospica durhamensis</name>
    <dbReference type="NCBI Taxonomy" id="1508375"/>
    <lineage>
        <taxon>Bacteria</taxon>
        <taxon>Bacillati</taxon>
        <taxon>Actinomycetota</taxon>
        <taxon>Actinomycetes</taxon>
        <taxon>Catenulisporales</taxon>
        <taxon>Actinospicaceae</taxon>
        <taxon>Actinospica</taxon>
    </lineage>
</organism>
<evidence type="ECO:0000313" key="2">
    <source>
        <dbReference type="Proteomes" id="UP000675781"/>
    </source>
</evidence>
<proteinExistence type="predicted"/>
<evidence type="ECO:0000313" key="1">
    <source>
        <dbReference type="EMBL" id="MBR7837423.1"/>
    </source>
</evidence>
<comment type="caution">
    <text evidence="1">The sequence shown here is derived from an EMBL/GenBank/DDBJ whole genome shotgun (WGS) entry which is preliminary data.</text>
</comment>
<name>A0A941EVY3_9ACTN</name>
<keyword evidence="2" id="KW-1185">Reference proteome</keyword>
<accession>A0A941EVY3</accession>